<dbReference type="AlphaFoldDB" id="A0A7T2YWR5"/>
<sequence length="82" mass="9219">MTTQAQMTRHRSATVEPLQHDKPVALRLTTSENTRLWGGARQEGRSASNFARMIHLMGMEQFEKHGRIVLGQADTGATTEQR</sequence>
<dbReference type="Proteomes" id="UP000595064">
    <property type="component" value="Chromosome"/>
</dbReference>
<name>A0A7T2YWR5_9BURK</name>
<evidence type="ECO:0000313" key="3">
    <source>
        <dbReference type="Proteomes" id="UP000595064"/>
    </source>
</evidence>
<evidence type="ECO:0000256" key="1">
    <source>
        <dbReference type="SAM" id="MobiDB-lite"/>
    </source>
</evidence>
<protein>
    <submittedName>
        <fullName evidence="2">Uncharacterized protein</fullName>
    </submittedName>
</protein>
<accession>A0A7T2YWR5</accession>
<organism evidence="2 3">
    <name type="scientific">Delftia lacustris</name>
    <dbReference type="NCBI Taxonomy" id="558537"/>
    <lineage>
        <taxon>Bacteria</taxon>
        <taxon>Pseudomonadati</taxon>
        <taxon>Pseudomonadota</taxon>
        <taxon>Betaproteobacteria</taxon>
        <taxon>Burkholderiales</taxon>
        <taxon>Comamonadaceae</taxon>
        <taxon>Delftia</taxon>
    </lineage>
</organism>
<reference evidence="2 3" key="1">
    <citation type="submission" date="2020-12" db="EMBL/GenBank/DDBJ databases">
        <title>FDA dAtabase for Regulatory Grade micrObial Sequences (FDA-ARGOS): Supporting development and validation of Infectious Disease Dx tests.</title>
        <authorList>
            <person name="Sproer C."/>
            <person name="Gronow S."/>
            <person name="Severitt S."/>
            <person name="Schroder I."/>
            <person name="Tallon L."/>
            <person name="Sadzewicz L."/>
            <person name="Zhao X."/>
            <person name="Boylan J."/>
            <person name="Ott S."/>
            <person name="Bowen H."/>
            <person name="Vavikolanu K."/>
            <person name="Mehta A."/>
            <person name="Aluvathingal J."/>
            <person name="Nadendla S."/>
            <person name="Lowell S."/>
            <person name="Myers T."/>
            <person name="Yan Y."/>
            <person name="Sichtig H."/>
        </authorList>
    </citation>
    <scope>NUCLEOTIDE SEQUENCE [LARGE SCALE GENOMIC DNA]</scope>
    <source>
        <strain evidence="2 3">FDAARGOS_890</strain>
    </source>
</reference>
<evidence type="ECO:0000313" key="2">
    <source>
        <dbReference type="EMBL" id="QPS83593.1"/>
    </source>
</evidence>
<keyword evidence="3" id="KW-1185">Reference proteome</keyword>
<dbReference type="KEGG" id="dla:I6G47_11240"/>
<dbReference type="EMBL" id="CP065748">
    <property type="protein sequence ID" value="QPS83593.1"/>
    <property type="molecule type" value="Genomic_DNA"/>
</dbReference>
<gene>
    <name evidence="2" type="ORF">I6G47_11240</name>
</gene>
<feature type="region of interest" description="Disordered" evidence="1">
    <location>
        <begin position="1"/>
        <end position="20"/>
    </location>
</feature>
<dbReference type="RefSeq" id="WP_198129388.1">
    <property type="nucleotide sequence ID" value="NZ_CP065748.1"/>
</dbReference>
<proteinExistence type="predicted"/>